<dbReference type="PANTHER" id="PTHR30531">
    <property type="entry name" value="FLAGELLAR BIOSYNTHETIC PROTEIN FLHB"/>
    <property type="match status" value="1"/>
</dbReference>
<gene>
    <name evidence="1" type="ORF">H9841_07695</name>
</gene>
<dbReference type="EMBL" id="DXDX01000139">
    <property type="protein sequence ID" value="HIY21765.1"/>
    <property type="molecule type" value="Genomic_DNA"/>
</dbReference>
<dbReference type="Pfam" id="PF01312">
    <property type="entry name" value="Bac_export_2"/>
    <property type="match status" value="1"/>
</dbReference>
<reference evidence="1" key="2">
    <citation type="submission" date="2021-04" db="EMBL/GenBank/DDBJ databases">
        <authorList>
            <person name="Gilroy R."/>
        </authorList>
    </citation>
    <scope>NUCLEOTIDE SEQUENCE</scope>
    <source>
        <strain evidence="1">ChiBcec16_6824</strain>
    </source>
</reference>
<dbReference type="InterPro" id="IPR029025">
    <property type="entry name" value="T3SS_substrate_exporter_C"/>
</dbReference>
<comment type="caution">
    <text evidence="1">The sequence shown here is derived from an EMBL/GenBank/DDBJ whole genome shotgun (WGS) entry which is preliminary data.</text>
</comment>
<reference evidence="1" key="1">
    <citation type="journal article" date="2021" name="PeerJ">
        <title>Extensive microbial diversity within the chicken gut microbiome revealed by metagenomics and culture.</title>
        <authorList>
            <person name="Gilroy R."/>
            <person name="Ravi A."/>
            <person name="Getino M."/>
            <person name="Pursley I."/>
            <person name="Horton D.L."/>
            <person name="Alikhan N.F."/>
            <person name="Baker D."/>
            <person name="Gharbi K."/>
            <person name="Hall N."/>
            <person name="Watson M."/>
            <person name="Adriaenssens E.M."/>
            <person name="Foster-Nyarko E."/>
            <person name="Jarju S."/>
            <person name="Secka A."/>
            <person name="Antonio M."/>
            <person name="Oren A."/>
            <person name="Chaudhuri R.R."/>
            <person name="La Ragione R."/>
            <person name="Hildebrand F."/>
            <person name="Pallen M.J."/>
        </authorList>
    </citation>
    <scope>NUCLEOTIDE SEQUENCE</scope>
    <source>
        <strain evidence="1">ChiBcec16_6824</strain>
    </source>
</reference>
<evidence type="ECO:0000313" key="1">
    <source>
        <dbReference type="EMBL" id="HIY21765.1"/>
    </source>
</evidence>
<dbReference type="Proteomes" id="UP000823868">
    <property type="component" value="Unassembled WGS sequence"/>
</dbReference>
<dbReference type="SUPFAM" id="SSF160544">
    <property type="entry name" value="EscU C-terminal domain-like"/>
    <property type="match status" value="1"/>
</dbReference>
<dbReference type="Gene3D" id="3.40.1690.10">
    <property type="entry name" value="secretion proteins EscU"/>
    <property type="match status" value="1"/>
</dbReference>
<sequence length="115" mass="12514">MSKSDTPGGGSKRAVALQYGVGNGAPVIVASGMGHLAEKIVEVATDNGVPVYEDNSLATVLSQMELGKEIPPELYEAVVEIYLYFLNFDPEDPEKYRRERRAHMEEQKGGENSGL</sequence>
<evidence type="ECO:0000313" key="2">
    <source>
        <dbReference type="Proteomes" id="UP000823868"/>
    </source>
</evidence>
<name>A0A9D1Y9H1_9FIRM</name>
<dbReference type="AlphaFoldDB" id="A0A9D1Y9H1"/>
<proteinExistence type="predicted"/>
<dbReference type="InterPro" id="IPR006135">
    <property type="entry name" value="T3SS_substrate_exporter"/>
</dbReference>
<dbReference type="PANTHER" id="PTHR30531:SF12">
    <property type="entry name" value="FLAGELLAR BIOSYNTHETIC PROTEIN FLHB"/>
    <property type="match status" value="1"/>
</dbReference>
<organism evidence="1 2">
    <name type="scientific">Candidatus Flavonifractor merdigallinarum</name>
    <dbReference type="NCBI Taxonomy" id="2838589"/>
    <lineage>
        <taxon>Bacteria</taxon>
        <taxon>Bacillati</taxon>
        <taxon>Bacillota</taxon>
        <taxon>Clostridia</taxon>
        <taxon>Eubacteriales</taxon>
        <taxon>Oscillospiraceae</taxon>
        <taxon>Flavonifractor</taxon>
    </lineage>
</organism>
<dbReference type="GO" id="GO:0005886">
    <property type="term" value="C:plasma membrane"/>
    <property type="evidence" value="ECO:0007669"/>
    <property type="project" value="TreeGrafter"/>
</dbReference>
<protein>
    <submittedName>
        <fullName evidence="1">EscU/YscU/HrcU family type III secretion system export apparatus switch protein</fullName>
    </submittedName>
</protein>
<accession>A0A9D1Y9H1</accession>
<dbReference type="GO" id="GO:0009306">
    <property type="term" value="P:protein secretion"/>
    <property type="evidence" value="ECO:0007669"/>
    <property type="project" value="InterPro"/>
</dbReference>